<dbReference type="Proteomes" id="UP000268857">
    <property type="component" value="Unassembled WGS sequence"/>
</dbReference>
<reference evidence="1 2" key="1">
    <citation type="journal article" date="2019" name="Genome Biol. Evol.">
        <title>Day and night: Metabolic profiles and evolutionary relationships of six axenic non-marine cyanobacteria.</title>
        <authorList>
            <person name="Will S.E."/>
            <person name="Henke P."/>
            <person name="Boedeker C."/>
            <person name="Huang S."/>
            <person name="Brinkmann H."/>
            <person name="Rohde M."/>
            <person name="Jarek M."/>
            <person name="Friedl T."/>
            <person name="Seufert S."/>
            <person name="Schumacher M."/>
            <person name="Overmann J."/>
            <person name="Neumann-Schaal M."/>
            <person name="Petersen J."/>
        </authorList>
    </citation>
    <scope>NUCLEOTIDE SEQUENCE [LARGE SCALE GENOMIC DNA]</scope>
    <source>
        <strain evidence="1 2">PCC 6912</strain>
    </source>
</reference>
<proteinExistence type="predicted"/>
<dbReference type="AlphaFoldDB" id="A0A433NB94"/>
<evidence type="ECO:0000313" key="2">
    <source>
        <dbReference type="Proteomes" id="UP000268857"/>
    </source>
</evidence>
<organism evidence="1 2">
    <name type="scientific">Chlorogloeopsis fritschii PCC 6912</name>
    <dbReference type="NCBI Taxonomy" id="211165"/>
    <lineage>
        <taxon>Bacteria</taxon>
        <taxon>Bacillati</taxon>
        <taxon>Cyanobacteriota</taxon>
        <taxon>Cyanophyceae</taxon>
        <taxon>Nostocales</taxon>
        <taxon>Chlorogloeopsidaceae</taxon>
        <taxon>Chlorogloeopsis</taxon>
    </lineage>
</organism>
<dbReference type="RefSeq" id="WP_016876130.1">
    <property type="nucleotide sequence ID" value="NZ_AJLN01000153.1"/>
</dbReference>
<evidence type="ECO:0000313" key="1">
    <source>
        <dbReference type="EMBL" id="RUR79167.1"/>
    </source>
</evidence>
<comment type="caution">
    <text evidence="1">The sequence shown here is derived from an EMBL/GenBank/DDBJ whole genome shotgun (WGS) entry which is preliminary data.</text>
</comment>
<sequence length="67" mass="7501">MKCELIKTSPDRVSRLGEADRNRGRYPKKAMAKGETRCSKFFELEIVLGILYNPDSDCCSGINGIFA</sequence>
<keyword evidence="2" id="KW-1185">Reference proteome</keyword>
<protein>
    <submittedName>
        <fullName evidence="1">Uncharacterized protein</fullName>
    </submittedName>
</protein>
<dbReference type="EMBL" id="RSCJ01000013">
    <property type="protein sequence ID" value="RUR79167.1"/>
    <property type="molecule type" value="Genomic_DNA"/>
</dbReference>
<name>A0A433NB94_CHLFR</name>
<gene>
    <name evidence="1" type="ORF">PCC6912_33410</name>
</gene>
<accession>A0A433NB94</accession>